<protein>
    <submittedName>
        <fullName evidence="2">Uncharacterized protein</fullName>
    </submittedName>
</protein>
<keyword evidence="3" id="KW-1185">Reference proteome</keyword>
<accession>A0A6J8C8L1</accession>
<sequence>MFSKDIELARLKIKLDEELQLDTGIAIADAKTKLLDKYEILELESNSQTVDLKQKVSDIVQKPTVNFNVKAKQFIPQNKKEVLDIKPVKQVKVIKIVTTANTHTRLTILNDKHPIAPFEFVLPTRCPSPLTVDDYFGASVFGVAIGFKSGEEAGVSFTFSEKFLLDIHGSVLLLLCLLSLSYKTRYRFKTVI</sequence>
<dbReference type="EMBL" id="CACVKT020004692">
    <property type="protein sequence ID" value="CAC5391330.1"/>
    <property type="molecule type" value="Genomic_DNA"/>
</dbReference>
<evidence type="ECO:0000313" key="2">
    <source>
        <dbReference type="EMBL" id="CAC5391330.1"/>
    </source>
</evidence>
<evidence type="ECO:0000256" key="1">
    <source>
        <dbReference type="SAM" id="Phobius"/>
    </source>
</evidence>
<gene>
    <name evidence="2" type="ORF">MCOR_26341</name>
</gene>
<keyword evidence="1" id="KW-0812">Transmembrane</keyword>
<keyword evidence="1" id="KW-0472">Membrane</keyword>
<feature type="transmembrane region" description="Helical" evidence="1">
    <location>
        <begin position="163"/>
        <end position="182"/>
    </location>
</feature>
<name>A0A6J8C8L1_MYTCO</name>
<organism evidence="2 3">
    <name type="scientific">Mytilus coruscus</name>
    <name type="common">Sea mussel</name>
    <dbReference type="NCBI Taxonomy" id="42192"/>
    <lineage>
        <taxon>Eukaryota</taxon>
        <taxon>Metazoa</taxon>
        <taxon>Spiralia</taxon>
        <taxon>Lophotrochozoa</taxon>
        <taxon>Mollusca</taxon>
        <taxon>Bivalvia</taxon>
        <taxon>Autobranchia</taxon>
        <taxon>Pteriomorphia</taxon>
        <taxon>Mytilida</taxon>
        <taxon>Mytiloidea</taxon>
        <taxon>Mytilidae</taxon>
        <taxon>Mytilinae</taxon>
        <taxon>Mytilus</taxon>
    </lineage>
</organism>
<evidence type="ECO:0000313" key="3">
    <source>
        <dbReference type="Proteomes" id="UP000507470"/>
    </source>
</evidence>
<dbReference type="Proteomes" id="UP000507470">
    <property type="component" value="Unassembled WGS sequence"/>
</dbReference>
<dbReference type="AlphaFoldDB" id="A0A6J8C8L1"/>
<reference evidence="2 3" key="1">
    <citation type="submission" date="2020-06" db="EMBL/GenBank/DDBJ databases">
        <authorList>
            <person name="Li R."/>
            <person name="Bekaert M."/>
        </authorList>
    </citation>
    <scope>NUCLEOTIDE SEQUENCE [LARGE SCALE GENOMIC DNA]</scope>
    <source>
        <strain evidence="3">wild</strain>
    </source>
</reference>
<proteinExistence type="predicted"/>
<keyword evidence="1" id="KW-1133">Transmembrane helix</keyword>